<reference evidence="3" key="1">
    <citation type="journal article" date="2019" name="Int. J. Syst. Evol. Microbiol.">
        <title>The Global Catalogue of Microorganisms (GCM) 10K type strain sequencing project: providing services to taxonomists for standard genome sequencing and annotation.</title>
        <authorList>
            <consortium name="The Broad Institute Genomics Platform"/>
            <consortium name="The Broad Institute Genome Sequencing Center for Infectious Disease"/>
            <person name="Wu L."/>
            <person name="Ma J."/>
        </authorList>
    </citation>
    <scope>NUCLEOTIDE SEQUENCE [LARGE SCALE GENOMIC DNA]</scope>
    <source>
        <strain evidence="3">JCM 18401</strain>
    </source>
</reference>
<dbReference type="EMBL" id="BAABJZ010000098">
    <property type="protein sequence ID" value="GAA4897211.1"/>
    <property type="molecule type" value="Genomic_DNA"/>
</dbReference>
<keyword evidence="3" id="KW-1185">Reference proteome</keyword>
<accession>A0ABP9FC16</accession>
<evidence type="ECO:0000313" key="3">
    <source>
        <dbReference type="Proteomes" id="UP001499988"/>
    </source>
</evidence>
<keyword evidence="1" id="KW-0732">Signal</keyword>
<name>A0ABP9FC16_9GAMM</name>
<sequence>MKKKAKGLLLMLATLSPAWANDINLAQCQDSPRSDECLTYLEGLIDGALAMRGLIQPAPLTTDSVSERALKFRSGRRFKQANAAYCEQRLPQRDQLVLALDEWVEQGMITTQSELQQALAQLMHCR</sequence>
<dbReference type="RefSeq" id="WP_345336573.1">
    <property type="nucleotide sequence ID" value="NZ_BAABJZ010000098.1"/>
</dbReference>
<evidence type="ECO:0000313" key="2">
    <source>
        <dbReference type="EMBL" id="GAA4897211.1"/>
    </source>
</evidence>
<proteinExistence type="predicted"/>
<organism evidence="2 3">
    <name type="scientific">Ferrimonas pelagia</name>
    <dbReference type="NCBI Taxonomy" id="1177826"/>
    <lineage>
        <taxon>Bacteria</taxon>
        <taxon>Pseudomonadati</taxon>
        <taxon>Pseudomonadota</taxon>
        <taxon>Gammaproteobacteria</taxon>
        <taxon>Alteromonadales</taxon>
        <taxon>Ferrimonadaceae</taxon>
        <taxon>Ferrimonas</taxon>
    </lineage>
</organism>
<protein>
    <submittedName>
        <fullName evidence="2">Uncharacterized protein</fullName>
    </submittedName>
</protein>
<dbReference type="Proteomes" id="UP001499988">
    <property type="component" value="Unassembled WGS sequence"/>
</dbReference>
<comment type="caution">
    <text evidence="2">The sequence shown here is derived from an EMBL/GenBank/DDBJ whole genome shotgun (WGS) entry which is preliminary data.</text>
</comment>
<gene>
    <name evidence="2" type="ORF">GCM10023333_33130</name>
</gene>
<feature type="chain" id="PRO_5045077986" evidence="1">
    <location>
        <begin position="21"/>
        <end position="126"/>
    </location>
</feature>
<feature type="signal peptide" evidence="1">
    <location>
        <begin position="1"/>
        <end position="20"/>
    </location>
</feature>
<evidence type="ECO:0000256" key="1">
    <source>
        <dbReference type="SAM" id="SignalP"/>
    </source>
</evidence>